<protein>
    <submittedName>
        <fullName evidence="3">Translation elongation factor EF1B protein</fullName>
    </submittedName>
</protein>
<dbReference type="FunFam" id="1.20.120.1920:FF:000003">
    <property type="entry name" value="Ubiquitin-associated/translation elongation factor EF1B protein"/>
    <property type="match status" value="1"/>
</dbReference>
<dbReference type="InterPro" id="IPR009060">
    <property type="entry name" value="UBA-like_sf"/>
</dbReference>
<dbReference type="Gene3D" id="1.20.120.1920">
    <property type="entry name" value="UBAP1 SOUBA domain"/>
    <property type="match status" value="1"/>
</dbReference>
<sequence length="228" mass="24432">MEYDFRKRTGGSSPYDSDIPSFSRPPPAAAPSSAPAAHSPYGQSPSLYPKIGGAGAHSSAAHIRNPPFHHAPPAPSSSGVGIRVSIKPEYRITPPPALLPQLGEIPRSNFHFDFDFERNVLAEAVKDNPNWSRLGIEYGPPKAAEPTPSYGSTTDPILSKYIAAGLSREAVPLAVANYGDNPTKVKEFANGFTLLREMGFSSNNVAEALIMYDNDTDKALAHFLNSPS</sequence>
<name>A0A5A7PNI4_STRAF</name>
<dbReference type="InterPro" id="IPR015940">
    <property type="entry name" value="UBA"/>
</dbReference>
<evidence type="ECO:0000259" key="2">
    <source>
        <dbReference type="PROSITE" id="PS50030"/>
    </source>
</evidence>
<dbReference type="InterPro" id="IPR042575">
    <property type="entry name" value="UBAP1_C"/>
</dbReference>
<feature type="compositionally biased region" description="Low complexity" evidence="1">
    <location>
        <begin position="30"/>
        <end position="40"/>
    </location>
</feature>
<feature type="region of interest" description="Disordered" evidence="1">
    <location>
        <begin position="1"/>
        <end position="80"/>
    </location>
</feature>
<dbReference type="InterPro" id="IPR038870">
    <property type="entry name" value="UBAP1"/>
</dbReference>
<dbReference type="Proteomes" id="UP000325081">
    <property type="component" value="Unassembled WGS sequence"/>
</dbReference>
<dbReference type="GO" id="GO:0043130">
    <property type="term" value="F:ubiquitin binding"/>
    <property type="evidence" value="ECO:0007669"/>
    <property type="project" value="InterPro"/>
</dbReference>
<organism evidence="3 4">
    <name type="scientific">Striga asiatica</name>
    <name type="common">Asiatic witchweed</name>
    <name type="synonym">Buchnera asiatica</name>
    <dbReference type="NCBI Taxonomy" id="4170"/>
    <lineage>
        <taxon>Eukaryota</taxon>
        <taxon>Viridiplantae</taxon>
        <taxon>Streptophyta</taxon>
        <taxon>Embryophyta</taxon>
        <taxon>Tracheophyta</taxon>
        <taxon>Spermatophyta</taxon>
        <taxon>Magnoliopsida</taxon>
        <taxon>eudicotyledons</taxon>
        <taxon>Gunneridae</taxon>
        <taxon>Pentapetalae</taxon>
        <taxon>asterids</taxon>
        <taxon>lamiids</taxon>
        <taxon>Lamiales</taxon>
        <taxon>Orobanchaceae</taxon>
        <taxon>Buchnereae</taxon>
        <taxon>Striga</taxon>
    </lineage>
</organism>
<dbReference type="OrthoDB" id="2018023at2759"/>
<dbReference type="GO" id="GO:0043162">
    <property type="term" value="P:ubiquitin-dependent protein catabolic process via the multivesicular body sorting pathway"/>
    <property type="evidence" value="ECO:0007669"/>
    <property type="project" value="InterPro"/>
</dbReference>
<dbReference type="EMBL" id="BKCP01004872">
    <property type="protein sequence ID" value="GER34340.1"/>
    <property type="molecule type" value="Genomic_DNA"/>
</dbReference>
<proteinExistence type="predicted"/>
<keyword evidence="4" id="KW-1185">Reference proteome</keyword>
<feature type="domain" description="UBA" evidence="2">
    <location>
        <begin position="184"/>
        <end position="226"/>
    </location>
</feature>
<evidence type="ECO:0000313" key="3">
    <source>
        <dbReference type="EMBL" id="GER34340.1"/>
    </source>
</evidence>
<dbReference type="GO" id="GO:0003746">
    <property type="term" value="F:translation elongation factor activity"/>
    <property type="evidence" value="ECO:0007669"/>
    <property type="project" value="UniProtKB-KW"/>
</dbReference>
<dbReference type="PROSITE" id="PS50030">
    <property type="entry name" value="UBA"/>
    <property type="match status" value="1"/>
</dbReference>
<dbReference type="PANTHER" id="PTHR15960">
    <property type="entry name" value="LD44032P"/>
    <property type="match status" value="1"/>
</dbReference>
<evidence type="ECO:0000313" key="4">
    <source>
        <dbReference type="Proteomes" id="UP000325081"/>
    </source>
</evidence>
<dbReference type="AlphaFoldDB" id="A0A5A7PNI4"/>
<dbReference type="SUPFAM" id="SSF46934">
    <property type="entry name" value="UBA-like"/>
    <property type="match status" value="1"/>
</dbReference>
<comment type="caution">
    <text evidence="3">The sequence shown here is derived from an EMBL/GenBank/DDBJ whole genome shotgun (WGS) entry which is preliminary data.</text>
</comment>
<accession>A0A5A7PNI4</accession>
<keyword evidence="3" id="KW-0251">Elongation factor</keyword>
<gene>
    <name evidence="3" type="ORF">STAS_10557</name>
</gene>
<feature type="compositionally biased region" description="Low complexity" evidence="1">
    <location>
        <begin position="56"/>
        <end position="68"/>
    </location>
</feature>
<dbReference type="PANTHER" id="PTHR15960:SF5">
    <property type="entry name" value="LD44032P"/>
    <property type="match status" value="1"/>
</dbReference>
<keyword evidence="3" id="KW-0648">Protein biosynthesis</keyword>
<reference evidence="4" key="1">
    <citation type="journal article" date="2019" name="Curr. Biol.">
        <title>Genome Sequence of Striga asiatica Provides Insight into the Evolution of Plant Parasitism.</title>
        <authorList>
            <person name="Yoshida S."/>
            <person name="Kim S."/>
            <person name="Wafula E.K."/>
            <person name="Tanskanen J."/>
            <person name="Kim Y.M."/>
            <person name="Honaas L."/>
            <person name="Yang Z."/>
            <person name="Spallek T."/>
            <person name="Conn C.E."/>
            <person name="Ichihashi Y."/>
            <person name="Cheong K."/>
            <person name="Cui S."/>
            <person name="Der J.P."/>
            <person name="Gundlach H."/>
            <person name="Jiao Y."/>
            <person name="Hori C."/>
            <person name="Ishida J.K."/>
            <person name="Kasahara H."/>
            <person name="Kiba T."/>
            <person name="Kim M.S."/>
            <person name="Koo N."/>
            <person name="Laohavisit A."/>
            <person name="Lee Y.H."/>
            <person name="Lumba S."/>
            <person name="McCourt P."/>
            <person name="Mortimer J.C."/>
            <person name="Mutuku J.M."/>
            <person name="Nomura T."/>
            <person name="Sasaki-Sekimoto Y."/>
            <person name="Seto Y."/>
            <person name="Wang Y."/>
            <person name="Wakatake T."/>
            <person name="Sakakibara H."/>
            <person name="Demura T."/>
            <person name="Yamaguchi S."/>
            <person name="Yoneyama K."/>
            <person name="Manabe R.I."/>
            <person name="Nelson D.C."/>
            <person name="Schulman A.H."/>
            <person name="Timko M.P."/>
            <person name="dePamphilis C.W."/>
            <person name="Choi D."/>
            <person name="Shirasu K."/>
        </authorList>
    </citation>
    <scope>NUCLEOTIDE SEQUENCE [LARGE SCALE GENOMIC DNA]</scope>
    <source>
        <strain evidence="4">cv. UVA1</strain>
    </source>
</reference>
<dbReference type="GO" id="GO:0000813">
    <property type="term" value="C:ESCRT I complex"/>
    <property type="evidence" value="ECO:0007669"/>
    <property type="project" value="InterPro"/>
</dbReference>
<evidence type="ECO:0000256" key="1">
    <source>
        <dbReference type="SAM" id="MobiDB-lite"/>
    </source>
</evidence>